<sequence length="118" mass="13897">MCVFGCPIRHFIPIAPGKYRPHETWRETLTAREEALRNSHIRTAGTWAEHTKRLPPLKVGDLVRVQNQTRPPPNKWDRTGSVVEVCQHDQYMIKIDGSGRVTPRNWRFLRRFYPVHND</sequence>
<dbReference type="PANTHER" id="PTHR33244">
    <property type="entry name" value="INTEGRASE CATALYTIC DOMAIN-CONTAINING PROTEIN-RELATED"/>
    <property type="match status" value="1"/>
</dbReference>
<reference evidence="1 2" key="1">
    <citation type="submission" date="2019-06" db="EMBL/GenBank/DDBJ databases">
        <title>Draft genomes of female and male turbot (Scophthalmus maximus).</title>
        <authorList>
            <person name="Xu H."/>
            <person name="Xu X.-W."/>
            <person name="Shao C."/>
            <person name="Chen S."/>
        </authorList>
    </citation>
    <scope>NUCLEOTIDE SEQUENCE [LARGE SCALE GENOMIC DNA]</scope>
    <source>
        <strain evidence="1">Ysfricsl-2016a</strain>
        <tissue evidence="1">Blood</tissue>
    </source>
</reference>
<dbReference type="EMBL" id="VEVO01000001">
    <property type="protein sequence ID" value="KAF0047698.1"/>
    <property type="molecule type" value="Genomic_DNA"/>
</dbReference>
<dbReference type="Proteomes" id="UP000438429">
    <property type="component" value="Unassembled WGS sequence"/>
</dbReference>
<dbReference type="PANTHER" id="PTHR33244:SF3">
    <property type="entry name" value="PEPTIDASE A2 DOMAIN-CONTAINING PROTEIN"/>
    <property type="match status" value="1"/>
</dbReference>
<evidence type="ECO:0000313" key="2">
    <source>
        <dbReference type="Proteomes" id="UP000438429"/>
    </source>
</evidence>
<organism evidence="1 2">
    <name type="scientific">Scophthalmus maximus</name>
    <name type="common">Turbot</name>
    <name type="synonym">Psetta maxima</name>
    <dbReference type="NCBI Taxonomy" id="52904"/>
    <lineage>
        <taxon>Eukaryota</taxon>
        <taxon>Metazoa</taxon>
        <taxon>Chordata</taxon>
        <taxon>Craniata</taxon>
        <taxon>Vertebrata</taxon>
        <taxon>Euteleostomi</taxon>
        <taxon>Actinopterygii</taxon>
        <taxon>Neopterygii</taxon>
        <taxon>Teleostei</taxon>
        <taxon>Neoteleostei</taxon>
        <taxon>Acanthomorphata</taxon>
        <taxon>Carangaria</taxon>
        <taxon>Pleuronectiformes</taxon>
        <taxon>Pleuronectoidei</taxon>
        <taxon>Scophthalmidae</taxon>
        <taxon>Scophthalmus</taxon>
    </lineage>
</organism>
<protein>
    <submittedName>
        <fullName evidence="1">Uncharacterized protein</fullName>
    </submittedName>
</protein>
<name>A0A6A4TTM8_SCOMX</name>
<proteinExistence type="predicted"/>
<dbReference type="AlphaFoldDB" id="A0A6A4TTM8"/>
<accession>A0A6A4TTM8</accession>
<gene>
    <name evidence="1" type="ORF">F2P81_001331</name>
</gene>
<evidence type="ECO:0000313" key="1">
    <source>
        <dbReference type="EMBL" id="KAF0047698.1"/>
    </source>
</evidence>
<comment type="caution">
    <text evidence="1">The sequence shown here is derived from an EMBL/GenBank/DDBJ whole genome shotgun (WGS) entry which is preliminary data.</text>
</comment>